<accession>A0A8J6BGS5</accession>
<protein>
    <recommendedName>
        <fullName evidence="4">Breast carcinoma amplified sequence 1</fullName>
    </recommendedName>
</protein>
<feature type="region of interest" description="Disordered" evidence="1">
    <location>
        <begin position="1"/>
        <end position="92"/>
    </location>
</feature>
<organism evidence="2 3">
    <name type="scientific">Eleutherodactylus coqui</name>
    <name type="common">Puerto Rican coqui</name>
    <dbReference type="NCBI Taxonomy" id="57060"/>
    <lineage>
        <taxon>Eukaryota</taxon>
        <taxon>Metazoa</taxon>
        <taxon>Chordata</taxon>
        <taxon>Craniata</taxon>
        <taxon>Vertebrata</taxon>
        <taxon>Euteleostomi</taxon>
        <taxon>Amphibia</taxon>
        <taxon>Batrachia</taxon>
        <taxon>Anura</taxon>
        <taxon>Neobatrachia</taxon>
        <taxon>Hyloidea</taxon>
        <taxon>Eleutherodactylidae</taxon>
        <taxon>Eleutherodactylinae</taxon>
        <taxon>Eleutherodactylus</taxon>
        <taxon>Eleutherodactylus</taxon>
    </lineage>
</organism>
<dbReference type="InterPro" id="IPR026115">
    <property type="entry name" value="NABC1"/>
</dbReference>
<dbReference type="OrthoDB" id="8962384at2759"/>
<feature type="non-terminal residue" evidence="2">
    <location>
        <position position="1"/>
    </location>
</feature>
<dbReference type="PANTHER" id="PTHR15016">
    <property type="entry name" value="BREAST CARCINOMA-AMPLIFIED SEQUENCE 1"/>
    <property type="match status" value="1"/>
</dbReference>
<gene>
    <name evidence="2" type="ORF">GDO78_014461</name>
</gene>
<feature type="compositionally biased region" description="Basic and acidic residues" evidence="1">
    <location>
        <begin position="32"/>
        <end position="56"/>
    </location>
</feature>
<reference evidence="2" key="1">
    <citation type="thesis" date="2020" institute="ProQuest LLC" country="789 East Eisenhower Parkway, Ann Arbor, MI, USA">
        <title>Comparative Genomics and Chromosome Evolution.</title>
        <authorList>
            <person name="Mudd A.B."/>
        </authorList>
    </citation>
    <scope>NUCLEOTIDE SEQUENCE</scope>
    <source>
        <strain evidence="2">HN-11 Male</strain>
        <tissue evidence="2">Kidney and liver</tissue>
    </source>
</reference>
<dbReference type="EMBL" id="WNTK01012257">
    <property type="protein sequence ID" value="KAG9462288.1"/>
    <property type="molecule type" value="Genomic_DNA"/>
</dbReference>
<dbReference type="GO" id="GO:0042552">
    <property type="term" value="P:myelination"/>
    <property type="evidence" value="ECO:0007669"/>
    <property type="project" value="TreeGrafter"/>
</dbReference>
<keyword evidence="3" id="KW-1185">Reference proteome</keyword>
<evidence type="ECO:0000313" key="2">
    <source>
        <dbReference type="EMBL" id="KAG9462288.1"/>
    </source>
</evidence>
<dbReference type="Proteomes" id="UP000770717">
    <property type="component" value="Unassembled WGS sequence"/>
</dbReference>
<sequence>TLDITDGVEVSKNEKTVVTAVVEPPPPPPPQKGKDSAKEKKASAEKLNKQESRESAEAIASAQLQAPDPVQVDNGMGASREGQLKRTEKRQSLGSFFKAIGPKRMYDAEVQTDPVTVLPAEKSK</sequence>
<evidence type="ECO:0000313" key="3">
    <source>
        <dbReference type="Proteomes" id="UP000770717"/>
    </source>
</evidence>
<dbReference type="PANTHER" id="PTHR15016:SF6">
    <property type="entry name" value="BREAST CARCINOMA-AMPLIFIED SEQUENCE 1"/>
    <property type="match status" value="1"/>
</dbReference>
<evidence type="ECO:0008006" key="4">
    <source>
        <dbReference type="Google" id="ProtNLM"/>
    </source>
</evidence>
<name>A0A8J6BGS5_ELECQ</name>
<proteinExistence type="predicted"/>
<comment type="caution">
    <text evidence="2">The sequence shown here is derived from an EMBL/GenBank/DDBJ whole genome shotgun (WGS) entry which is preliminary data.</text>
</comment>
<feature type="compositionally biased region" description="Basic and acidic residues" evidence="1">
    <location>
        <begin position="82"/>
        <end position="91"/>
    </location>
</feature>
<dbReference type="AlphaFoldDB" id="A0A8J6BGS5"/>
<evidence type="ECO:0000256" key="1">
    <source>
        <dbReference type="SAM" id="MobiDB-lite"/>
    </source>
</evidence>